<keyword evidence="2" id="KW-1185">Reference proteome</keyword>
<protein>
    <submittedName>
        <fullName evidence="1">Uncharacterized protein</fullName>
    </submittedName>
</protein>
<accession>A0A816HRZ0</accession>
<organism evidence="1 2">
    <name type="scientific">Adineta ricciae</name>
    <name type="common">Rotifer</name>
    <dbReference type="NCBI Taxonomy" id="249248"/>
    <lineage>
        <taxon>Eukaryota</taxon>
        <taxon>Metazoa</taxon>
        <taxon>Spiralia</taxon>
        <taxon>Gnathifera</taxon>
        <taxon>Rotifera</taxon>
        <taxon>Eurotatoria</taxon>
        <taxon>Bdelloidea</taxon>
        <taxon>Adinetida</taxon>
        <taxon>Adinetidae</taxon>
        <taxon>Adineta</taxon>
    </lineage>
</organism>
<proteinExistence type="predicted"/>
<name>A0A816HRZ0_ADIRI</name>
<evidence type="ECO:0000313" key="2">
    <source>
        <dbReference type="Proteomes" id="UP000663828"/>
    </source>
</evidence>
<dbReference type="EMBL" id="CAJNOR010020927">
    <property type="protein sequence ID" value="CAF1690919.1"/>
    <property type="molecule type" value="Genomic_DNA"/>
</dbReference>
<evidence type="ECO:0000313" key="1">
    <source>
        <dbReference type="EMBL" id="CAF1690919.1"/>
    </source>
</evidence>
<dbReference type="Proteomes" id="UP000663828">
    <property type="component" value="Unassembled WGS sequence"/>
</dbReference>
<feature type="non-terminal residue" evidence="1">
    <location>
        <position position="131"/>
    </location>
</feature>
<dbReference type="AlphaFoldDB" id="A0A816HRZ0"/>
<reference evidence="1" key="1">
    <citation type="submission" date="2021-02" db="EMBL/GenBank/DDBJ databases">
        <authorList>
            <person name="Nowell W R."/>
        </authorList>
    </citation>
    <scope>NUCLEOTIDE SEQUENCE</scope>
</reference>
<gene>
    <name evidence="1" type="ORF">XAT740_LOCUS63955</name>
</gene>
<feature type="non-terminal residue" evidence="1">
    <location>
        <position position="1"/>
    </location>
</feature>
<comment type="caution">
    <text evidence="1">The sequence shown here is derived from an EMBL/GenBank/DDBJ whole genome shotgun (WGS) entry which is preliminary data.</text>
</comment>
<sequence length="131" mass="14789">NKTLFVKHPNSAKSSQTNTNCEDFLSTSSHSLTTTVLLKDLKENVSSRRTSFTTTSTNNDQRCQRSFSSNSNAIEKETCSVLGPEICTDCLQIQTRIQLSPQILSRNQLNQQLKVLALRRFIRNSSKFSDE</sequence>